<dbReference type="InterPro" id="IPR006504">
    <property type="entry name" value="Tscrpt_reg_Spx/MgsR"/>
</dbReference>
<dbReference type="EMBL" id="AP023361">
    <property type="protein sequence ID" value="BCJ90807.1"/>
    <property type="molecule type" value="Genomic_DNA"/>
</dbReference>
<reference evidence="3 4" key="1">
    <citation type="submission" date="2020-08" db="EMBL/GenBank/DDBJ databases">
        <title>Genome sequence of Rhizobiales bacterium strain IZ6.</title>
        <authorList>
            <person name="Nakai R."/>
            <person name="Naganuma T."/>
        </authorList>
    </citation>
    <scope>NUCLEOTIDE SEQUENCE [LARGE SCALE GENOMIC DNA]</scope>
    <source>
        <strain evidence="3 4">IZ6</strain>
    </source>
</reference>
<dbReference type="NCBIfam" id="NF008107">
    <property type="entry name" value="PRK10853.1"/>
    <property type="match status" value="1"/>
</dbReference>
<dbReference type="CDD" id="cd03035">
    <property type="entry name" value="ArsC_Yffb"/>
    <property type="match status" value="1"/>
</dbReference>
<evidence type="ECO:0000256" key="1">
    <source>
        <dbReference type="ARBA" id="ARBA00007198"/>
    </source>
</evidence>
<dbReference type="KEGG" id="tso:IZ6_15420"/>
<dbReference type="Pfam" id="PF03960">
    <property type="entry name" value="ArsC"/>
    <property type="match status" value="1"/>
</dbReference>
<organism evidence="3 4">
    <name type="scientific">Terrihabitans soli</name>
    <dbReference type="NCBI Taxonomy" id="708113"/>
    <lineage>
        <taxon>Bacteria</taxon>
        <taxon>Pseudomonadati</taxon>
        <taxon>Pseudomonadota</taxon>
        <taxon>Alphaproteobacteria</taxon>
        <taxon>Hyphomicrobiales</taxon>
        <taxon>Terrihabitans</taxon>
    </lineage>
</organism>
<dbReference type="InterPro" id="IPR006660">
    <property type="entry name" value="Arsenate_reductase-like"/>
</dbReference>
<sequence length="116" mass="13205">MTTTIYGIPNCDTVKKARTWLDQHGVKYRFHDFKKEGLDKAQLKDWVDQAGLNVVLNKAGTTYRALPDAEKEGLTEAKARKLMVENPSLVKRPVLEHGGRLFIGFKPDEYAVIFKK</sequence>
<evidence type="ECO:0000256" key="2">
    <source>
        <dbReference type="PROSITE-ProRule" id="PRU01282"/>
    </source>
</evidence>
<dbReference type="Proteomes" id="UP000515317">
    <property type="component" value="Chromosome"/>
</dbReference>
<dbReference type="Gene3D" id="3.40.30.10">
    <property type="entry name" value="Glutaredoxin"/>
    <property type="match status" value="1"/>
</dbReference>
<protein>
    <submittedName>
        <fullName evidence="3">Arsenate reductase</fullName>
    </submittedName>
</protein>
<dbReference type="InterPro" id="IPR036249">
    <property type="entry name" value="Thioredoxin-like_sf"/>
</dbReference>
<dbReference type="PANTHER" id="PTHR30041">
    <property type="entry name" value="ARSENATE REDUCTASE"/>
    <property type="match status" value="1"/>
</dbReference>
<dbReference type="PANTHER" id="PTHR30041:SF8">
    <property type="entry name" value="PROTEIN YFFB"/>
    <property type="match status" value="1"/>
</dbReference>
<dbReference type="AlphaFoldDB" id="A0A6S6QS98"/>
<dbReference type="NCBIfam" id="TIGR01617">
    <property type="entry name" value="arsC_related"/>
    <property type="match status" value="1"/>
</dbReference>
<name>A0A6S6QS98_9HYPH</name>
<accession>A0A6S6QS98</accession>
<gene>
    <name evidence="3" type="ORF">IZ6_15420</name>
</gene>
<proteinExistence type="inferred from homology"/>
<evidence type="ECO:0000313" key="3">
    <source>
        <dbReference type="EMBL" id="BCJ90807.1"/>
    </source>
</evidence>
<evidence type="ECO:0000313" key="4">
    <source>
        <dbReference type="Proteomes" id="UP000515317"/>
    </source>
</evidence>
<dbReference type="PROSITE" id="PS51353">
    <property type="entry name" value="ARSC"/>
    <property type="match status" value="1"/>
</dbReference>
<dbReference type="SUPFAM" id="SSF52833">
    <property type="entry name" value="Thioredoxin-like"/>
    <property type="match status" value="1"/>
</dbReference>
<keyword evidence="4" id="KW-1185">Reference proteome</keyword>
<dbReference type="RefSeq" id="WP_222877408.1">
    <property type="nucleotide sequence ID" value="NZ_AP023361.1"/>
</dbReference>
<comment type="similarity">
    <text evidence="1 2">Belongs to the ArsC family.</text>
</comment>